<dbReference type="PANTHER" id="PTHR13620:SF104">
    <property type="entry name" value="EXONUCLEASE 3'-5' DOMAIN-CONTAINING PROTEIN 2"/>
    <property type="match status" value="1"/>
</dbReference>
<reference evidence="4 5" key="1">
    <citation type="journal article" date="2012" name="PLoS Pathog.">
        <title>Diverse lifestyles and strategies of plant pathogenesis encoded in the genomes of eighteen Dothideomycetes fungi.</title>
        <authorList>
            <person name="Ohm R.A."/>
            <person name="Feau N."/>
            <person name="Henrissat B."/>
            <person name="Schoch C.L."/>
            <person name="Horwitz B.A."/>
            <person name="Barry K.W."/>
            <person name="Condon B.J."/>
            <person name="Copeland A.C."/>
            <person name="Dhillon B."/>
            <person name="Glaser F."/>
            <person name="Hesse C.N."/>
            <person name="Kosti I."/>
            <person name="LaButti K."/>
            <person name="Lindquist E.A."/>
            <person name="Lucas S."/>
            <person name="Salamov A.A."/>
            <person name="Bradshaw R.E."/>
            <person name="Ciuffetti L."/>
            <person name="Hamelin R.C."/>
            <person name="Kema G.H.J."/>
            <person name="Lawrence C."/>
            <person name="Scott J.A."/>
            <person name="Spatafora J.W."/>
            <person name="Turgeon B.G."/>
            <person name="de Wit P.J.G.M."/>
            <person name="Zhong S."/>
            <person name="Goodwin S.B."/>
            <person name="Grigoriev I.V."/>
        </authorList>
    </citation>
    <scope>NUCLEOTIDE SEQUENCE [LARGE SCALE GENOMIC DNA]</scope>
    <source>
        <strain evidence="4 5">UAMH 10762</strain>
    </source>
</reference>
<keyword evidence="2" id="KW-0378">Hydrolase</keyword>
<keyword evidence="1" id="KW-0540">Nuclease</keyword>
<dbReference type="HOGENOM" id="CLU_061196_0_0_1"/>
<evidence type="ECO:0000256" key="1">
    <source>
        <dbReference type="ARBA" id="ARBA00022722"/>
    </source>
</evidence>
<dbReference type="GO" id="GO:0008408">
    <property type="term" value="F:3'-5' exonuclease activity"/>
    <property type="evidence" value="ECO:0007669"/>
    <property type="project" value="InterPro"/>
</dbReference>
<protein>
    <recommendedName>
        <fullName evidence="3">3'-5' exonuclease domain-containing protein</fullName>
    </recommendedName>
</protein>
<sequence length="213" mass="24091">MYRNPDGNAPTVHYCKTLIKAEEQLKHFLGQPVLGFDIEWEPMVKKTAPAKQNVSLIQLAIEDRIILIHVALFAGNGPQQLMPTSLRMILESDSVMKVGVNIQGDARRIHEYLGVQMRAQFELSHLYKVVTFTDRKAINKTLKGASLQAQVKNILLLPLKKDDVRVSSWSRALSKEQSDYSASDAYAGFRLFHALEAKRKAMEPTPPRPAFYE</sequence>
<dbReference type="KEGG" id="bcom:BAUCODRAFT_80005"/>
<gene>
    <name evidence="4" type="ORF">BAUCODRAFT_80005</name>
</gene>
<dbReference type="OMA" id="MSRWDAY"/>
<keyword evidence="5" id="KW-1185">Reference proteome</keyword>
<dbReference type="EMBL" id="KB445564">
    <property type="protein sequence ID" value="EMC91384.1"/>
    <property type="molecule type" value="Genomic_DNA"/>
</dbReference>
<accession>M2MXJ2</accession>
<dbReference type="GeneID" id="19117313"/>
<dbReference type="STRING" id="717646.M2MXJ2"/>
<dbReference type="InterPro" id="IPR051132">
    <property type="entry name" value="3-5_Exonuclease_domain"/>
</dbReference>
<dbReference type="GO" id="GO:0005737">
    <property type="term" value="C:cytoplasm"/>
    <property type="evidence" value="ECO:0007669"/>
    <property type="project" value="TreeGrafter"/>
</dbReference>
<dbReference type="Proteomes" id="UP000011761">
    <property type="component" value="Unassembled WGS sequence"/>
</dbReference>
<dbReference type="InterPro" id="IPR002562">
    <property type="entry name" value="3'-5'_exonuclease_dom"/>
</dbReference>
<proteinExistence type="predicted"/>
<dbReference type="PANTHER" id="PTHR13620">
    <property type="entry name" value="3-5 EXONUCLEASE"/>
    <property type="match status" value="1"/>
</dbReference>
<dbReference type="GO" id="GO:0005634">
    <property type="term" value="C:nucleus"/>
    <property type="evidence" value="ECO:0007669"/>
    <property type="project" value="TreeGrafter"/>
</dbReference>
<dbReference type="InterPro" id="IPR036397">
    <property type="entry name" value="RNaseH_sf"/>
</dbReference>
<dbReference type="SMART" id="SM00474">
    <property type="entry name" value="35EXOc"/>
    <property type="match status" value="1"/>
</dbReference>
<evidence type="ECO:0000313" key="4">
    <source>
        <dbReference type="EMBL" id="EMC91384.1"/>
    </source>
</evidence>
<feature type="domain" description="3'-5' exonuclease" evidence="3">
    <location>
        <begin position="12"/>
        <end position="200"/>
    </location>
</feature>
<dbReference type="AlphaFoldDB" id="M2MXJ2"/>
<name>M2MXJ2_BAUPA</name>
<organism evidence="4 5">
    <name type="scientific">Baudoinia panamericana (strain UAMH 10762)</name>
    <name type="common">Angels' share fungus</name>
    <name type="synonym">Baudoinia compniacensis (strain UAMH 10762)</name>
    <dbReference type="NCBI Taxonomy" id="717646"/>
    <lineage>
        <taxon>Eukaryota</taxon>
        <taxon>Fungi</taxon>
        <taxon>Dikarya</taxon>
        <taxon>Ascomycota</taxon>
        <taxon>Pezizomycotina</taxon>
        <taxon>Dothideomycetes</taxon>
        <taxon>Dothideomycetidae</taxon>
        <taxon>Mycosphaerellales</taxon>
        <taxon>Teratosphaeriaceae</taxon>
        <taxon>Baudoinia</taxon>
    </lineage>
</organism>
<dbReference type="CDD" id="cd06141">
    <property type="entry name" value="WRN_exo"/>
    <property type="match status" value="1"/>
</dbReference>
<dbReference type="InterPro" id="IPR012337">
    <property type="entry name" value="RNaseH-like_sf"/>
</dbReference>
<feature type="non-terminal residue" evidence="4">
    <location>
        <position position="213"/>
    </location>
</feature>
<dbReference type="SUPFAM" id="SSF53098">
    <property type="entry name" value="Ribonuclease H-like"/>
    <property type="match status" value="1"/>
</dbReference>
<evidence type="ECO:0000313" key="5">
    <source>
        <dbReference type="Proteomes" id="UP000011761"/>
    </source>
</evidence>
<dbReference type="Gene3D" id="3.30.420.10">
    <property type="entry name" value="Ribonuclease H-like superfamily/Ribonuclease H"/>
    <property type="match status" value="1"/>
</dbReference>
<dbReference type="eggNOG" id="KOG4373">
    <property type="taxonomic scope" value="Eukaryota"/>
</dbReference>
<dbReference type="GO" id="GO:0006139">
    <property type="term" value="P:nucleobase-containing compound metabolic process"/>
    <property type="evidence" value="ECO:0007669"/>
    <property type="project" value="InterPro"/>
</dbReference>
<evidence type="ECO:0000256" key="2">
    <source>
        <dbReference type="ARBA" id="ARBA00022801"/>
    </source>
</evidence>
<dbReference type="RefSeq" id="XP_007681491.1">
    <property type="nucleotide sequence ID" value="XM_007683301.1"/>
</dbReference>
<dbReference type="GO" id="GO:0003676">
    <property type="term" value="F:nucleic acid binding"/>
    <property type="evidence" value="ECO:0007669"/>
    <property type="project" value="InterPro"/>
</dbReference>
<dbReference type="OrthoDB" id="1920326at2759"/>
<dbReference type="Pfam" id="PF01612">
    <property type="entry name" value="DNA_pol_A_exo1"/>
    <property type="match status" value="1"/>
</dbReference>
<evidence type="ECO:0000259" key="3">
    <source>
        <dbReference type="SMART" id="SM00474"/>
    </source>
</evidence>